<protein>
    <submittedName>
        <fullName evidence="2">Uncharacterized protein</fullName>
    </submittedName>
</protein>
<feature type="region of interest" description="Disordered" evidence="1">
    <location>
        <begin position="1"/>
        <end position="47"/>
    </location>
</feature>
<dbReference type="Proteomes" id="UP001607303">
    <property type="component" value="Unassembled WGS sequence"/>
</dbReference>
<organism evidence="2 3">
    <name type="scientific">Vespula maculifrons</name>
    <name type="common">Eastern yellow jacket</name>
    <name type="synonym">Wasp</name>
    <dbReference type="NCBI Taxonomy" id="7453"/>
    <lineage>
        <taxon>Eukaryota</taxon>
        <taxon>Metazoa</taxon>
        <taxon>Ecdysozoa</taxon>
        <taxon>Arthropoda</taxon>
        <taxon>Hexapoda</taxon>
        <taxon>Insecta</taxon>
        <taxon>Pterygota</taxon>
        <taxon>Neoptera</taxon>
        <taxon>Endopterygota</taxon>
        <taxon>Hymenoptera</taxon>
        <taxon>Apocrita</taxon>
        <taxon>Aculeata</taxon>
        <taxon>Vespoidea</taxon>
        <taxon>Vespidae</taxon>
        <taxon>Vespinae</taxon>
        <taxon>Vespula</taxon>
    </lineage>
</organism>
<dbReference type="EMBL" id="JAYRBN010000061">
    <property type="protein sequence ID" value="KAL2739384.1"/>
    <property type="molecule type" value="Genomic_DNA"/>
</dbReference>
<gene>
    <name evidence="2" type="ORF">V1477_010773</name>
</gene>
<accession>A0ABD2C305</accession>
<sequence>MARAIGKRAGWREKVCVEDQAGDRQEEAARQPGRQPGKSRSASSFMPGVGCGGRLSLALNCVANRMETHRRLPSSSRQRKSAKSVLTVARVPLQRSKTP</sequence>
<evidence type="ECO:0000313" key="2">
    <source>
        <dbReference type="EMBL" id="KAL2739384.1"/>
    </source>
</evidence>
<comment type="caution">
    <text evidence="2">The sequence shown here is derived from an EMBL/GenBank/DDBJ whole genome shotgun (WGS) entry which is preliminary data.</text>
</comment>
<keyword evidence="3" id="KW-1185">Reference proteome</keyword>
<name>A0ABD2C305_VESMC</name>
<reference evidence="2 3" key="1">
    <citation type="journal article" date="2024" name="Ann. Entomol. Soc. Am.">
        <title>Genomic analyses of the southern and eastern yellowjacket wasps (Hymenoptera: Vespidae) reveal evolutionary signatures of social life.</title>
        <authorList>
            <person name="Catto M.A."/>
            <person name="Caine P.B."/>
            <person name="Orr S.E."/>
            <person name="Hunt B.G."/>
            <person name="Goodisman M.A.D."/>
        </authorList>
    </citation>
    <scope>NUCLEOTIDE SEQUENCE [LARGE SCALE GENOMIC DNA]</scope>
    <source>
        <strain evidence="2">232</strain>
        <tissue evidence="2">Head and thorax</tissue>
    </source>
</reference>
<evidence type="ECO:0000313" key="3">
    <source>
        <dbReference type="Proteomes" id="UP001607303"/>
    </source>
</evidence>
<proteinExistence type="predicted"/>
<feature type="region of interest" description="Disordered" evidence="1">
    <location>
        <begin position="68"/>
        <end position="99"/>
    </location>
</feature>
<feature type="compositionally biased region" description="Basic and acidic residues" evidence="1">
    <location>
        <begin position="10"/>
        <end position="29"/>
    </location>
</feature>
<evidence type="ECO:0000256" key="1">
    <source>
        <dbReference type="SAM" id="MobiDB-lite"/>
    </source>
</evidence>
<dbReference type="AlphaFoldDB" id="A0ABD2C305"/>